<comment type="caution">
    <text evidence="1">The sequence shown here is derived from an EMBL/GenBank/DDBJ whole genome shotgun (WGS) entry which is preliminary data.</text>
</comment>
<dbReference type="AlphaFoldDB" id="X1GAB6"/>
<feature type="non-terminal residue" evidence="1">
    <location>
        <position position="1"/>
    </location>
</feature>
<gene>
    <name evidence="1" type="ORF">S03H2_40218</name>
</gene>
<sequence>SYKKPYRAFNQTIEQLNHLVRKTYRNICENITGDHPRIYRQVRAGCQVGLITTSIDYQLPSVYKRVVRDIPLITQILIEPPLIIDPLMNKRAGQFRKVDTNPLENVKINPRDWLCFPARVGELIIYFYFYNKFIGLGTALANLFELAHGEELLRTPEAIYLFGVPSTSLQKYGSLPTVFHDDEKNNLLVAALPARDEMGYFGYIKKMILTLHNIVMMKRGRLPIHGAMVRICLKNSKSANLVIVGDTGAGKSESLEAFRVLAKECIRDMTIIYD</sequence>
<organism evidence="1">
    <name type="scientific">marine sediment metagenome</name>
    <dbReference type="NCBI Taxonomy" id="412755"/>
    <lineage>
        <taxon>unclassified sequences</taxon>
        <taxon>metagenomes</taxon>
        <taxon>ecological metagenomes</taxon>
    </lineage>
</organism>
<accession>X1GAB6</accession>
<dbReference type="EMBL" id="BARU01024921">
    <property type="protein sequence ID" value="GAH54856.1"/>
    <property type="molecule type" value="Genomic_DNA"/>
</dbReference>
<feature type="non-terminal residue" evidence="1">
    <location>
        <position position="274"/>
    </location>
</feature>
<evidence type="ECO:0000313" key="1">
    <source>
        <dbReference type="EMBL" id="GAH54856.1"/>
    </source>
</evidence>
<proteinExistence type="predicted"/>
<protein>
    <recommendedName>
        <fullName evidence="2">Phosphoenolpyruvate carboxykinase</fullName>
    </recommendedName>
</protein>
<evidence type="ECO:0008006" key="2">
    <source>
        <dbReference type="Google" id="ProtNLM"/>
    </source>
</evidence>
<reference evidence="1" key="1">
    <citation type="journal article" date="2014" name="Front. Microbiol.">
        <title>High frequency of phylogenetically diverse reductive dehalogenase-homologous genes in deep subseafloor sedimentary metagenomes.</title>
        <authorList>
            <person name="Kawai M."/>
            <person name="Futagami T."/>
            <person name="Toyoda A."/>
            <person name="Takaki Y."/>
            <person name="Nishi S."/>
            <person name="Hori S."/>
            <person name="Arai W."/>
            <person name="Tsubouchi T."/>
            <person name="Morono Y."/>
            <person name="Uchiyama I."/>
            <person name="Ito T."/>
            <person name="Fujiyama A."/>
            <person name="Inagaki F."/>
            <person name="Takami H."/>
        </authorList>
    </citation>
    <scope>NUCLEOTIDE SEQUENCE</scope>
    <source>
        <strain evidence="1">Expedition CK06-06</strain>
    </source>
</reference>
<name>X1GAB6_9ZZZZ</name>